<dbReference type="PANTHER" id="PTHR36454">
    <property type="entry name" value="LMO2823 PROTEIN"/>
    <property type="match status" value="1"/>
</dbReference>
<protein>
    <submittedName>
        <fullName evidence="2">DUF1015 domain-containing protein</fullName>
    </submittedName>
</protein>
<dbReference type="PIRSF" id="PIRSF033563">
    <property type="entry name" value="UCP033563"/>
    <property type="match status" value="1"/>
</dbReference>
<dbReference type="Pfam" id="PF06245">
    <property type="entry name" value="DUF1015"/>
    <property type="match status" value="1"/>
</dbReference>
<dbReference type="PANTHER" id="PTHR36454:SF1">
    <property type="entry name" value="DUF1015 DOMAIN-CONTAINING PROTEIN"/>
    <property type="match status" value="1"/>
</dbReference>
<dbReference type="AlphaFoldDB" id="A0A5M8FLA3"/>
<dbReference type="EMBL" id="VWXX01000018">
    <property type="protein sequence ID" value="KAA6184546.1"/>
    <property type="molecule type" value="Genomic_DNA"/>
</dbReference>
<comment type="caution">
    <text evidence="2">The sequence shown here is derived from an EMBL/GenBank/DDBJ whole genome shotgun (WGS) entry which is preliminary data.</text>
</comment>
<proteinExistence type="predicted"/>
<evidence type="ECO:0000313" key="2">
    <source>
        <dbReference type="EMBL" id="KAA6184546.1"/>
    </source>
</evidence>
<evidence type="ECO:0000313" key="3">
    <source>
        <dbReference type="Proteomes" id="UP000322981"/>
    </source>
</evidence>
<dbReference type="InterPro" id="IPR008323">
    <property type="entry name" value="UCP033563"/>
</dbReference>
<gene>
    <name evidence="2" type="ORF">F2Q65_11950</name>
</gene>
<sequence>MTHPRSLSPPLIAPFCGLRPTPDIAGAVIAPHYDVMDTVEARAFAKERPWSFLHLSRAGIDLPAGTNPHAAQAYAQAAAQFLHMRAVGVLRADPAPCYYVYRATRGAQVQTGLVLAASVEAYQEGRIRRHELTLAAKEDDRVRQIEALDAQTAPAFLLHRRSPAIDDLLAQITEHPPALQAEAPDAVRDPKRDQHGDRVQHQLWVVDQPEQIAQLTAAFEAQPRLYIADGHHRTAAAARIADGRAQAALGNRSAHGHWKRFLAVSFPADALQILAVHRLVRDLNGLNPTTFLRRIAERFDVTPSETAVLPEAPGLFGLYLDQRWYRLRLHAGRIPHRGSQADPVARLDVRLLQDQLLQPVLGIEDPRQDPRLDFVGGIRGLEGLIRPVDQGRMRAAFALHPASLEDLMAVADAGLTMPPKCTWFETKLVDGLVSLPLDLAITRDMPDADTWHAPSPARHPMDAISMSGPA</sequence>
<name>A0A5M8FLA3_9GAMM</name>
<dbReference type="OrthoDB" id="9781616at2"/>
<organism evidence="2 3">
    <name type="scientific">Thiohalocapsa marina</name>
    <dbReference type="NCBI Taxonomy" id="424902"/>
    <lineage>
        <taxon>Bacteria</taxon>
        <taxon>Pseudomonadati</taxon>
        <taxon>Pseudomonadota</taxon>
        <taxon>Gammaproteobacteria</taxon>
        <taxon>Chromatiales</taxon>
        <taxon>Chromatiaceae</taxon>
        <taxon>Thiohalocapsa</taxon>
    </lineage>
</organism>
<reference evidence="2 3" key="1">
    <citation type="submission" date="2019-09" db="EMBL/GenBank/DDBJ databases">
        <title>Whole-genome sequence of the purple sulfur bacterium Thiohalocapsa marina DSM 19078.</title>
        <authorList>
            <person name="Kyndt J.A."/>
            <person name="Meyer T.E."/>
        </authorList>
    </citation>
    <scope>NUCLEOTIDE SEQUENCE [LARGE SCALE GENOMIC DNA]</scope>
    <source>
        <strain evidence="2 3">DSM 19078</strain>
    </source>
</reference>
<feature type="region of interest" description="Disordered" evidence="1">
    <location>
        <begin position="450"/>
        <end position="470"/>
    </location>
</feature>
<evidence type="ECO:0000256" key="1">
    <source>
        <dbReference type="SAM" id="MobiDB-lite"/>
    </source>
</evidence>
<accession>A0A5M8FLA3</accession>
<keyword evidence="3" id="KW-1185">Reference proteome</keyword>
<dbReference type="RefSeq" id="WP_150093645.1">
    <property type="nucleotide sequence ID" value="NZ_JBFUOH010000092.1"/>
</dbReference>
<dbReference type="Proteomes" id="UP000322981">
    <property type="component" value="Unassembled WGS sequence"/>
</dbReference>